<proteinExistence type="predicted"/>
<name>A0A7C4NUX0_9BACT</name>
<dbReference type="InterPro" id="IPR046866">
    <property type="entry name" value="FapA_N"/>
</dbReference>
<feature type="coiled-coil region" evidence="1">
    <location>
        <begin position="385"/>
        <end position="433"/>
    </location>
</feature>
<dbReference type="InterPro" id="IPR046865">
    <property type="entry name" value="FapA_b_solenoid"/>
</dbReference>
<organism evidence="3">
    <name type="scientific">Thermodesulfobacterium geofontis</name>
    <dbReference type="NCBI Taxonomy" id="1295609"/>
    <lineage>
        <taxon>Bacteria</taxon>
        <taxon>Pseudomonadati</taxon>
        <taxon>Thermodesulfobacteriota</taxon>
        <taxon>Thermodesulfobacteria</taxon>
        <taxon>Thermodesulfobacteriales</taxon>
        <taxon>Thermodesulfobacteriaceae</taxon>
        <taxon>Thermodesulfobacterium</taxon>
    </lineage>
</organism>
<protein>
    <submittedName>
        <fullName evidence="3">DUF342 domain-containing protein</fullName>
    </submittedName>
</protein>
<reference evidence="3" key="1">
    <citation type="journal article" date="2020" name="mSystems">
        <title>Genome- and Community-Level Interaction Insights into Carbon Utilization and Element Cycling Functions of Hydrothermarchaeota in Hydrothermal Sediment.</title>
        <authorList>
            <person name="Zhou Z."/>
            <person name="Liu Y."/>
            <person name="Xu W."/>
            <person name="Pan J."/>
            <person name="Luo Z.H."/>
            <person name="Li M."/>
        </authorList>
    </citation>
    <scope>NUCLEOTIDE SEQUENCE [LARGE SCALE GENOMIC DNA]</scope>
    <source>
        <strain evidence="3">SpSt-6</strain>
    </source>
</reference>
<dbReference type="PANTHER" id="PTHR38032:SF1">
    <property type="entry name" value="RNA-BINDING PROTEIN KHPB N-TERMINAL DOMAIN-CONTAINING PROTEIN"/>
    <property type="match status" value="1"/>
</dbReference>
<evidence type="ECO:0000256" key="1">
    <source>
        <dbReference type="SAM" id="Coils"/>
    </source>
</evidence>
<dbReference type="Pfam" id="PF03961">
    <property type="entry name" value="FapA"/>
    <property type="match status" value="1"/>
</dbReference>
<accession>A0A7C4NUX0</accession>
<dbReference type="EMBL" id="DSZN01000109">
    <property type="protein sequence ID" value="HGQ86082.1"/>
    <property type="molecule type" value="Genomic_DNA"/>
</dbReference>
<comment type="caution">
    <text evidence="3">The sequence shown here is derived from an EMBL/GenBank/DDBJ whole genome shotgun (WGS) entry which is preliminary data.</text>
</comment>
<dbReference type="Pfam" id="PF20250">
    <property type="entry name" value="FapA_N"/>
    <property type="match status" value="1"/>
</dbReference>
<dbReference type="InterPro" id="IPR005646">
    <property type="entry name" value="FapA"/>
</dbReference>
<sequence>MIDRVQAKQEGILIDEFLIKVSPDDMFLYLEVDPKNPVIINSLREKWEKISAQLKENKIIGVLEDPDFVDNMLIVAKGVAPKNPIPERIELFEKFLPLLKEDKELEERCKEISEEEAEDLRDLCQKIICVKSGEAIGRWYPSIPGTPGVNIWGDPIEPPPLSEKPSFTLGKNLYIDEKDNLIKAKESGVVVIEKDVIEIYPEYTLKGDVNFSTGNIYFSGKKLTIQGDIKFGFKVICEGELELQGSTENKVYIDVKGSFVCQGIIRGEETKVKVKGSAQIKAVEFAIIEIEGNLTITNYLIFSKCTVYGNIIATSGKGIIYGGEIKCSGNIEAKIFGNESHTPTKIFAGYNPELIEPYKKALKEEMKIKEVLERLEQGIKLGKKLKKYGKLSEQKEKILLKLEEEAKKCYNALEKLKDEISNLKKLIAEYKSRTIRILDKVYAGVTLGITDITYTLNEDKSGPLTFYLEADKPSFKD</sequence>
<evidence type="ECO:0000313" key="3">
    <source>
        <dbReference type="EMBL" id="HGQ86082.1"/>
    </source>
</evidence>
<dbReference type="AlphaFoldDB" id="A0A7C4NUX0"/>
<feature type="domain" description="Flagellar Assembly Protein A N-terminal region" evidence="2">
    <location>
        <begin position="18"/>
        <end position="194"/>
    </location>
</feature>
<dbReference type="PANTHER" id="PTHR38032">
    <property type="entry name" value="POLYMERASE-RELATED"/>
    <property type="match status" value="1"/>
</dbReference>
<evidence type="ECO:0000259" key="2">
    <source>
        <dbReference type="Pfam" id="PF20250"/>
    </source>
</evidence>
<keyword evidence="1" id="KW-0175">Coiled coil</keyword>
<gene>
    <name evidence="3" type="ORF">ENT66_07230</name>
</gene>